<dbReference type="CDD" id="cd00075">
    <property type="entry name" value="HATPase"/>
    <property type="match status" value="1"/>
</dbReference>
<feature type="domain" description="Histidine kinase" evidence="15">
    <location>
        <begin position="190"/>
        <end position="385"/>
    </location>
</feature>
<keyword evidence="13 14" id="KW-0472">Membrane</keyword>
<evidence type="ECO:0000313" key="16">
    <source>
        <dbReference type="EMBL" id="RDU69472.1"/>
    </source>
</evidence>
<evidence type="ECO:0000256" key="11">
    <source>
        <dbReference type="ARBA" id="ARBA00022989"/>
    </source>
</evidence>
<dbReference type="PANTHER" id="PTHR45528:SF1">
    <property type="entry name" value="SENSOR HISTIDINE KINASE CPXA"/>
    <property type="match status" value="1"/>
</dbReference>
<feature type="transmembrane region" description="Helical" evidence="14">
    <location>
        <begin position="12"/>
        <end position="37"/>
    </location>
</feature>
<evidence type="ECO:0000256" key="1">
    <source>
        <dbReference type="ARBA" id="ARBA00000085"/>
    </source>
</evidence>
<comment type="catalytic activity">
    <reaction evidence="1">
        <text>ATP + protein L-histidine = ADP + protein N-phospho-L-histidine.</text>
        <dbReference type="EC" id="2.7.13.3"/>
    </reaction>
</comment>
<dbReference type="SUPFAM" id="SSF55874">
    <property type="entry name" value="ATPase domain of HSP90 chaperone/DNA topoisomerase II/histidine kinase"/>
    <property type="match status" value="1"/>
</dbReference>
<dbReference type="SMART" id="SM00387">
    <property type="entry name" value="HATPase_c"/>
    <property type="match status" value="1"/>
</dbReference>
<dbReference type="PANTHER" id="PTHR45528">
    <property type="entry name" value="SENSOR HISTIDINE KINASE CPXA"/>
    <property type="match status" value="1"/>
</dbReference>
<dbReference type="GO" id="GO:0005886">
    <property type="term" value="C:plasma membrane"/>
    <property type="evidence" value="ECO:0007669"/>
    <property type="project" value="UniProtKB-SubCell"/>
</dbReference>
<dbReference type="InterPro" id="IPR003661">
    <property type="entry name" value="HisK_dim/P_dom"/>
</dbReference>
<dbReference type="EC" id="2.7.13.3" evidence="3"/>
<comment type="subcellular location">
    <subcellularLocation>
        <location evidence="2">Cell membrane</location>
        <topology evidence="2">Multi-pass membrane protein</topology>
    </subcellularLocation>
</comment>
<dbReference type="GO" id="GO:0000155">
    <property type="term" value="F:phosphorelay sensor kinase activity"/>
    <property type="evidence" value="ECO:0007669"/>
    <property type="project" value="InterPro"/>
</dbReference>
<keyword evidence="6" id="KW-0808">Transferase</keyword>
<keyword evidence="4" id="KW-1003">Cell membrane</keyword>
<name>A0A3D8IW67_9HELI</name>
<keyword evidence="10" id="KW-0067">ATP-binding</keyword>
<dbReference type="SMART" id="SM00388">
    <property type="entry name" value="HisKA"/>
    <property type="match status" value="1"/>
</dbReference>
<dbReference type="RefSeq" id="WP_104724576.1">
    <property type="nucleotide sequence ID" value="NZ_FZNE01000003.1"/>
</dbReference>
<reference evidence="16 17" key="1">
    <citation type="submission" date="2018-04" db="EMBL/GenBank/DDBJ databases">
        <title>Novel Campyloabacter and Helicobacter Species and Strains.</title>
        <authorList>
            <person name="Mannion A.J."/>
            <person name="Shen Z."/>
            <person name="Fox J.G."/>
        </authorList>
    </citation>
    <scope>NUCLEOTIDE SEQUENCE [LARGE SCALE GENOMIC DNA]</scope>
    <source>
        <strain evidence="16 17">ATCC 700242</strain>
    </source>
</reference>
<accession>A0A3D8IW67</accession>
<keyword evidence="5" id="KW-0597">Phosphoprotein</keyword>
<dbReference type="CDD" id="cd00082">
    <property type="entry name" value="HisKA"/>
    <property type="match status" value="1"/>
</dbReference>
<evidence type="ECO:0000256" key="10">
    <source>
        <dbReference type="ARBA" id="ARBA00022840"/>
    </source>
</evidence>
<keyword evidence="7 14" id="KW-0812">Transmembrane</keyword>
<keyword evidence="17" id="KW-1185">Reference proteome</keyword>
<evidence type="ECO:0000256" key="4">
    <source>
        <dbReference type="ARBA" id="ARBA00022475"/>
    </source>
</evidence>
<sequence length="385" mass="44290">MAIVLIKYEKHALVRFLGFYIVSFVLLVGLIAFLVFLNQREQIYKSIHTQMLLKASQIAQKAISLQMIEGYEKIKPDFFTDFQEPHLNFSLFDKDKKLLYGNLPYMQINGFVTQGNNAYLLSNRVYGHLGIEWILINFNFSTEIENLIFSILVGALVCLVFVMLFGIVLGKMFLKPIRDGVIYLDHFIKDITHELNTPISALMMSVESLQSGVNEVKISRIQKACKRIAFLYSNLTFLFLGDLRECKEEIEFVALLKSRIEMFEEHLNEKAITLSLSLENELNLFANTEAVCRMIDNLLSNAIKHNIKGGNIHITLKNYIFCIQNSGTPIPQELRSVFKKRYKRGDLHTQGYGIGLDIVQKVVQNNCWKLQIDSTQGLNTFIIYF</sequence>
<evidence type="ECO:0000256" key="13">
    <source>
        <dbReference type="ARBA" id="ARBA00023136"/>
    </source>
</evidence>
<dbReference type="InterPro" id="IPR036097">
    <property type="entry name" value="HisK_dim/P_sf"/>
</dbReference>
<proteinExistence type="predicted"/>
<dbReference type="Pfam" id="PF00512">
    <property type="entry name" value="HisKA"/>
    <property type="match status" value="1"/>
</dbReference>
<dbReference type="Proteomes" id="UP000257067">
    <property type="component" value="Unassembled WGS sequence"/>
</dbReference>
<keyword evidence="8" id="KW-0547">Nucleotide-binding</keyword>
<evidence type="ECO:0000256" key="6">
    <source>
        <dbReference type="ARBA" id="ARBA00022679"/>
    </source>
</evidence>
<dbReference type="PROSITE" id="PS50109">
    <property type="entry name" value="HIS_KIN"/>
    <property type="match status" value="1"/>
</dbReference>
<dbReference type="OrthoDB" id="9761634at2"/>
<evidence type="ECO:0000256" key="8">
    <source>
        <dbReference type="ARBA" id="ARBA00022741"/>
    </source>
</evidence>
<dbReference type="InterPro" id="IPR050398">
    <property type="entry name" value="HssS/ArlS-like"/>
</dbReference>
<evidence type="ECO:0000256" key="7">
    <source>
        <dbReference type="ARBA" id="ARBA00022692"/>
    </source>
</evidence>
<protein>
    <recommendedName>
        <fullName evidence="3">histidine kinase</fullName>
        <ecNumber evidence="3">2.7.13.3</ecNumber>
    </recommendedName>
</protein>
<dbReference type="EMBL" id="NXLU01000002">
    <property type="protein sequence ID" value="RDU69472.1"/>
    <property type="molecule type" value="Genomic_DNA"/>
</dbReference>
<evidence type="ECO:0000256" key="3">
    <source>
        <dbReference type="ARBA" id="ARBA00012438"/>
    </source>
</evidence>
<dbReference type="Gene3D" id="3.30.565.10">
    <property type="entry name" value="Histidine kinase-like ATPase, C-terminal domain"/>
    <property type="match status" value="1"/>
</dbReference>
<evidence type="ECO:0000256" key="9">
    <source>
        <dbReference type="ARBA" id="ARBA00022777"/>
    </source>
</evidence>
<dbReference type="InterPro" id="IPR036890">
    <property type="entry name" value="HATPase_C_sf"/>
</dbReference>
<feature type="transmembrane region" description="Helical" evidence="14">
    <location>
        <begin position="147"/>
        <end position="169"/>
    </location>
</feature>
<evidence type="ECO:0000256" key="2">
    <source>
        <dbReference type="ARBA" id="ARBA00004651"/>
    </source>
</evidence>
<evidence type="ECO:0000259" key="15">
    <source>
        <dbReference type="PROSITE" id="PS50109"/>
    </source>
</evidence>
<keyword evidence="11 14" id="KW-1133">Transmembrane helix</keyword>
<dbReference type="InterPro" id="IPR003594">
    <property type="entry name" value="HATPase_dom"/>
</dbReference>
<keyword evidence="9 16" id="KW-0418">Kinase</keyword>
<dbReference type="SUPFAM" id="SSF47384">
    <property type="entry name" value="Homodimeric domain of signal transducing histidine kinase"/>
    <property type="match status" value="1"/>
</dbReference>
<dbReference type="GO" id="GO:0005524">
    <property type="term" value="F:ATP binding"/>
    <property type="evidence" value="ECO:0007669"/>
    <property type="project" value="UniProtKB-KW"/>
</dbReference>
<gene>
    <name evidence="16" type="ORF">CQA62_02145</name>
</gene>
<evidence type="ECO:0000256" key="5">
    <source>
        <dbReference type="ARBA" id="ARBA00022553"/>
    </source>
</evidence>
<comment type="caution">
    <text evidence="16">The sequence shown here is derived from an EMBL/GenBank/DDBJ whole genome shotgun (WGS) entry which is preliminary data.</text>
</comment>
<evidence type="ECO:0000256" key="12">
    <source>
        <dbReference type="ARBA" id="ARBA00023012"/>
    </source>
</evidence>
<keyword evidence="12" id="KW-0902">Two-component regulatory system</keyword>
<dbReference type="AlphaFoldDB" id="A0A3D8IW67"/>
<organism evidence="16 17">
    <name type="scientific">Helicobacter cholecystus</name>
    <dbReference type="NCBI Taxonomy" id="45498"/>
    <lineage>
        <taxon>Bacteria</taxon>
        <taxon>Pseudomonadati</taxon>
        <taxon>Campylobacterota</taxon>
        <taxon>Epsilonproteobacteria</taxon>
        <taxon>Campylobacterales</taxon>
        <taxon>Helicobacteraceae</taxon>
        <taxon>Helicobacter</taxon>
    </lineage>
</organism>
<evidence type="ECO:0000256" key="14">
    <source>
        <dbReference type="SAM" id="Phobius"/>
    </source>
</evidence>
<dbReference type="Pfam" id="PF02518">
    <property type="entry name" value="HATPase_c"/>
    <property type="match status" value="1"/>
</dbReference>
<dbReference type="InterPro" id="IPR005467">
    <property type="entry name" value="His_kinase_dom"/>
</dbReference>
<dbReference type="Gene3D" id="1.10.287.130">
    <property type="match status" value="1"/>
</dbReference>
<evidence type="ECO:0000313" key="17">
    <source>
        <dbReference type="Proteomes" id="UP000257067"/>
    </source>
</evidence>